<dbReference type="Pfam" id="PF00828">
    <property type="entry name" value="Ribosomal_L27A"/>
    <property type="match status" value="1"/>
</dbReference>
<reference evidence="8 9" key="1">
    <citation type="submission" date="2018-05" db="EMBL/GenBank/DDBJ databases">
        <title>Acuticoccus sediminis sp. nov., isolated from deep-sea sediment of Indian Ocean.</title>
        <authorList>
            <person name="Liu X."/>
            <person name="Lai Q."/>
            <person name="Du Y."/>
            <person name="Sun F."/>
            <person name="Zhang X."/>
            <person name="Wang S."/>
            <person name="Shao Z."/>
        </authorList>
    </citation>
    <scope>NUCLEOTIDE SEQUENCE [LARGE SCALE GENOMIC DNA]</scope>
    <source>
        <strain evidence="8 9">PTG4-2</strain>
    </source>
</reference>
<dbReference type="PANTHER" id="PTHR12934">
    <property type="entry name" value="50S RIBOSOMAL PROTEIN L15"/>
    <property type="match status" value="1"/>
</dbReference>
<evidence type="ECO:0000256" key="6">
    <source>
        <dbReference type="SAM" id="MobiDB-lite"/>
    </source>
</evidence>
<name>A0A8B2NZU0_9HYPH</name>
<dbReference type="InterPro" id="IPR030878">
    <property type="entry name" value="Ribosomal_uL15"/>
</dbReference>
<dbReference type="GO" id="GO:0006412">
    <property type="term" value="P:translation"/>
    <property type="evidence" value="ECO:0007669"/>
    <property type="project" value="UniProtKB-UniRule"/>
</dbReference>
<dbReference type="GO" id="GO:0022625">
    <property type="term" value="C:cytosolic large ribosomal subunit"/>
    <property type="evidence" value="ECO:0007669"/>
    <property type="project" value="TreeGrafter"/>
</dbReference>
<dbReference type="InterPro" id="IPR005749">
    <property type="entry name" value="Ribosomal_uL15_bac-type"/>
</dbReference>
<dbReference type="Proteomes" id="UP000249590">
    <property type="component" value="Unassembled WGS sequence"/>
</dbReference>
<comment type="similarity">
    <text evidence="1 4 5">Belongs to the universal ribosomal protein uL15 family.</text>
</comment>
<evidence type="ECO:0000256" key="3">
    <source>
        <dbReference type="ARBA" id="ARBA00023274"/>
    </source>
</evidence>
<dbReference type="AlphaFoldDB" id="A0A8B2NZU0"/>
<keyword evidence="2 4" id="KW-0689">Ribosomal protein</keyword>
<evidence type="ECO:0000259" key="7">
    <source>
        <dbReference type="Pfam" id="PF00828"/>
    </source>
</evidence>
<dbReference type="HAMAP" id="MF_01341">
    <property type="entry name" value="Ribosomal_uL15"/>
    <property type="match status" value="1"/>
</dbReference>
<dbReference type="Gene3D" id="3.100.10.10">
    <property type="match status" value="1"/>
</dbReference>
<accession>A0A8B2NZU0</accession>
<dbReference type="GO" id="GO:0019843">
    <property type="term" value="F:rRNA binding"/>
    <property type="evidence" value="ECO:0007669"/>
    <property type="project" value="UniProtKB-UniRule"/>
</dbReference>
<keyword evidence="3 4" id="KW-0687">Ribonucleoprotein</keyword>
<keyword evidence="9" id="KW-1185">Reference proteome</keyword>
<comment type="subunit">
    <text evidence="4">Part of the 50S ribosomal subunit.</text>
</comment>
<dbReference type="PROSITE" id="PS00475">
    <property type="entry name" value="RIBOSOMAL_L15"/>
    <property type="match status" value="1"/>
</dbReference>
<evidence type="ECO:0000256" key="2">
    <source>
        <dbReference type="ARBA" id="ARBA00022980"/>
    </source>
</evidence>
<evidence type="ECO:0000313" key="9">
    <source>
        <dbReference type="Proteomes" id="UP000249590"/>
    </source>
</evidence>
<evidence type="ECO:0000256" key="5">
    <source>
        <dbReference type="RuleBase" id="RU003888"/>
    </source>
</evidence>
<feature type="domain" description="Large ribosomal subunit protein uL15/eL18" evidence="7">
    <location>
        <begin position="75"/>
        <end position="149"/>
    </location>
</feature>
<comment type="function">
    <text evidence="4">Binds to the 23S rRNA.</text>
</comment>
<evidence type="ECO:0000313" key="8">
    <source>
        <dbReference type="EMBL" id="RAI04230.1"/>
    </source>
</evidence>
<evidence type="ECO:0000256" key="4">
    <source>
        <dbReference type="HAMAP-Rule" id="MF_01341"/>
    </source>
</evidence>
<feature type="compositionally biased region" description="Gly residues" evidence="6">
    <location>
        <begin position="21"/>
        <end position="35"/>
    </location>
</feature>
<keyword evidence="4" id="KW-0699">rRNA-binding</keyword>
<evidence type="ECO:0000256" key="1">
    <source>
        <dbReference type="ARBA" id="ARBA00007320"/>
    </source>
</evidence>
<dbReference type="GO" id="GO:0003735">
    <property type="term" value="F:structural constituent of ribosome"/>
    <property type="evidence" value="ECO:0007669"/>
    <property type="project" value="InterPro"/>
</dbReference>
<comment type="caution">
    <text evidence="8">The sequence shown here is derived from an EMBL/GenBank/DDBJ whole genome shotgun (WGS) entry which is preliminary data.</text>
</comment>
<feature type="region of interest" description="Disordered" evidence="6">
    <location>
        <begin position="1"/>
        <end position="42"/>
    </location>
</feature>
<dbReference type="InterPro" id="IPR001196">
    <property type="entry name" value="Ribosomal_uL15_CS"/>
</dbReference>
<protein>
    <recommendedName>
        <fullName evidence="4">Large ribosomal subunit protein uL15</fullName>
    </recommendedName>
</protein>
<dbReference type="OrthoDB" id="9810293at2"/>
<proteinExistence type="inferred from homology"/>
<dbReference type="EMBL" id="QHHQ01000001">
    <property type="protein sequence ID" value="RAI04230.1"/>
    <property type="molecule type" value="Genomic_DNA"/>
</dbReference>
<sequence>MKLNELRDNPGASKTRKRVGRGIGSGKGKTGGRGVKGQKSRSGVAIKGFEGGQMPLHMRLPKRGFNNIFRADYNIISVGKLQAAVEAGRVDASQPVTAESLAATGILRRAKDGVRILGDGELSTALTLKVAGVSQSAREAVEKAGGSVEVLAPKAAPAAAES</sequence>
<dbReference type="NCBIfam" id="TIGR01071">
    <property type="entry name" value="rplO_bact"/>
    <property type="match status" value="1"/>
</dbReference>
<dbReference type="RefSeq" id="WP_111343539.1">
    <property type="nucleotide sequence ID" value="NZ_JAIWKD010000001.1"/>
</dbReference>
<dbReference type="PANTHER" id="PTHR12934:SF11">
    <property type="entry name" value="LARGE RIBOSOMAL SUBUNIT PROTEIN UL15M"/>
    <property type="match status" value="1"/>
</dbReference>
<dbReference type="SUPFAM" id="SSF52080">
    <property type="entry name" value="Ribosomal proteins L15p and L18e"/>
    <property type="match status" value="1"/>
</dbReference>
<gene>
    <name evidence="4" type="primary">rplO</name>
    <name evidence="8" type="ORF">DLJ53_07240</name>
</gene>
<dbReference type="InterPro" id="IPR036227">
    <property type="entry name" value="Ribosomal_uL15/eL18_sf"/>
</dbReference>
<dbReference type="InterPro" id="IPR021131">
    <property type="entry name" value="Ribosomal_uL15/eL18"/>
</dbReference>
<keyword evidence="4" id="KW-0694">RNA-binding</keyword>
<organism evidence="8 9">
    <name type="scientific">Acuticoccus sediminis</name>
    <dbReference type="NCBI Taxonomy" id="2184697"/>
    <lineage>
        <taxon>Bacteria</taxon>
        <taxon>Pseudomonadati</taxon>
        <taxon>Pseudomonadota</taxon>
        <taxon>Alphaproteobacteria</taxon>
        <taxon>Hyphomicrobiales</taxon>
        <taxon>Amorphaceae</taxon>
        <taxon>Acuticoccus</taxon>
    </lineage>
</organism>